<evidence type="ECO:0000313" key="2">
    <source>
        <dbReference type="Proteomes" id="UP000323884"/>
    </source>
</evidence>
<dbReference type="Proteomes" id="UP000323884">
    <property type="component" value="Unassembled WGS sequence"/>
</dbReference>
<evidence type="ECO:0000313" key="1">
    <source>
        <dbReference type="EMBL" id="TZF99219.1"/>
    </source>
</evidence>
<comment type="caution">
    <text evidence="1">The sequence shown here is derived from an EMBL/GenBank/DDBJ whole genome shotgun (WGS) entry which is preliminary data.</text>
</comment>
<sequence>MNKEKEIIKIIDFIYVHDDEAGFKELHRRVVYDKIGEIGETYYDKQWHEFPQINSYYPDPTPGEFIDEEKAKEIMKIIDKEEV</sequence>
<organism evidence="1 2">
    <name type="scientific">Chryseobacterium panacisoli</name>
    <dbReference type="NCBI Taxonomy" id="1807141"/>
    <lineage>
        <taxon>Bacteria</taxon>
        <taxon>Pseudomonadati</taxon>
        <taxon>Bacteroidota</taxon>
        <taxon>Flavobacteriia</taxon>
        <taxon>Flavobacteriales</taxon>
        <taxon>Weeksellaceae</taxon>
        <taxon>Chryseobacterium group</taxon>
        <taxon>Chryseobacterium</taxon>
    </lineage>
</organism>
<dbReference type="AlphaFoldDB" id="A0A5D8ZWS7"/>
<protein>
    <submittedName>
        <fullName evidence="1">Uncharacterized protein</fullName>
    </submittedName>
</protein>
<gene>
    <name evidence="1" type="ORF">FW781_04645</name>
</gene>
<keyword evidence="2" id="KW-1185">Reference proteome</keyword>
<proteinExistence type="predicted"/>
<accession>A0A5D8ZWS7</accession>
<dbReference type="RefSeq" id="WP_149386345.1">
    <property type="nucleotide sequence ID" value="NZ_VTRU01000001.1"/>
</dbReference>
<keyword evidence="1" id="KW-0614">Plasmid</keyword>
<name>A0A5D8ZWS7_9FLAO</name>
<reference evidence="1 2" key="1">
    <citation type="submission" date="2019-08" db="EMBL/GenBank/DDBJ databases">
        <title>Draft genome sequence of Chryseobacterium sp. Gsoil 183.</title>
        <authorList>
            <person name="Im W.-T."/>
        </authorList>
    </citation>
    <scope>NUCLEOTIDE SEQUENCE [LARGE SCALE GENOMIC DNA]</scope>
    <source>
        <strain evidence="1 2">Gsoil 183</strain>
        <plasmid evidence="1">unnamed1</plasmid>
    </source>
</reference>
<geneLocation type="plasmid" evidence="1">
    <name>unnamed1</name>
</geneLocation>
<dbReference type="OrthoDB" id="1265064at2"/>
<dbReference type="EMBL" id="VTRU01000001">
    <property type="protein sequence ID" value="TZF99219.1"/>
    <property type="molecule type" value="Genomic_DNA"/>
</dbReference>